<dbReference type="PANTHER" id="PTHR14513:SF0">
    <property type="entry name" value="PROTECTION OF TELOMERES PROTEIN 1"/>
    <property type="match status" value="1"/>
</dbReference>
<dbReference type="Gene3D" id="2.40.50.140">
    <property type="entry name" value="Nucleic acid-binding proteins"/>
    <property type="match status" value="3"/>
</dbReference>
<evidence type="ECO:0000256" key="7">
    <source>
        <dbReference type="ARBA" id="ARBA00023125"/>
    </source>
</evidence>
<accession>A0AAW0FL02</accession>
<protein>
    <recommendedName>
        <fullName evidence="4">Protection of telomeres protein 1</fullName>
    </recommendedName>
</protein>
<reference evidence="12 13" key="1">
    <citation type="submission" date="2022-09" db="EMBL/GenBank/DDBJ databases">
        <authorList>
            <person name="Palmer J.M."/>
        </authorList>
    </citation>
    <scope>NUCLEOTIDE SEQUENCE [LARGE SCALE GENOMIC DNA]</scope>
    <source>
        <strain evidence="12 13">DSM 7382</strain>
    </source>
</reference>
<evidence type="ECO:0000256" key="8">
    <source>
        <dbReference type="ARBA" id="ARBA00023242"/>
    </source>
</evidence>
<comment type="similarity">
    <text evidence="3">Belongs to the telombin family.</text>
</comment>
<dbReference type="GO" id="GO:0098505">
    <property type="term" value="F:G-rich strand telomeric DNA binding"/>
    <property type="evidence" value="ECO:0007669"/>
    <property type="project" value="TreeGrafter"/>
</dbReference>
<name>A0AAW0FL02_9APHY</name>
<evidence type="ECO:0000259" key="10">
    <source>
        <dbReference type="Pfam" id="PF02765"/>
    </source>
</evidence>
<dbReference type="GO" id="GO:0032210">
    <property type="term" value="P:regulation of telomere maintenance via telomerase"/>
    <property type="evidence" value="ECO:0007669"/>
    <property type="project" value="TreeGrafter"/>
</dbReference>
<dbReference type="AlphaFoldDB" id="A0AAW0FL02"/>
<evidence type="ECO:0000256" key="5">
    <source>
        <dbReference type="ARBA" id="ARBA00022454"/>
    </source>
</evidence>
<keyword evidence="8" id="KW-0539">Nucleus</keyword>
<evidence type="ECO:0000256" key="3">
    <source>
        <dbReference type="ARBA" id="ARBA00008442"/>
    </source>
</evidence>
<gene>
    <name evidence="12" type="ORF">QCA50_019097</name>
</gene>
<dbReference type="InterPro" id="IPR011564">
    <property type="entry name" value="Telomer_end-bd_POT1/Cdc13"/>
</dbReference>
<evidence type="ECO:0000313" key="13">
    <source>
        <dbReference type="Proteomes" id="UP001385951"/>
    </source>
</evidence>
<dbReference type="EMBL" id="JASBNA010000080">
    <property type="protein sequence ID" value="KAK7677907.1"/>
    <property type="molecule type" value="Genomic_DNA"/>
</dbReference>
<evidence type="ECO:0000256" key="2">
    <source>
        <dbReference type="ARBA" id="ARBA00004574"/>
    </source>
</evidence>
<keyword evidence="7" id="KW-0238">DNA-binding</keyword>
<dbReference type="GO" id="GO:0016233">
    <property type="term" value="P:telomere capping"/>
    <property type="evidence" value="ECO:0007669"/>
    <property type="project" value="TreeGrafter"/>
</dbReference>
<dbReference type="Pfam" id="PF16686">
    <property type="entry name" value="POT1PC"/>
    <property type="match status" value="1"/>
</dbReference>
<evidence type="ECO:0000313" key="12">
    <source>
        <dbReference type="EMBL" id="KAK7677907.1"/>
    </source>
</evidence>
<evidence type="ECO:0000256" key="1">
    <source>
        <dbReference type="ARBA" id="ARBA00004123"/>
    </source>
</evidence>
<feature type="domain" description="Protection of telomeres protein 1 ssDNA-binding" evidence="11">
    <location>
        <begin position="245"/>
        <end position="363"/>
    </location>
</feature>
<comment type="caution">
    <text evidence="12">The sequence shown here is derived from an EMBL/GenBank/DDBJ whole genome shotgun (WGS) entry which is preliminary data.</text>
</comment>
<feature type="region of interest" description="Disordered" evidence="9">
    <location>
        <begin position="23"/>
        <end position="53"/>
    </location>
</feature>
<dbReference type="Pfam" id="PF02765">
    <property type="entry name" value="POT1"/>
    <property type="match status" value="1"/>
</dbReference>
<dbReference type="GO" id="GO:0000783">
    <property type="term" value="C:nuclear telomere cap complex"/>
    <property type="evidence" value="ECO:0007669"/>
    <property type="project" value="TreeGrafter"/>
</dbReference>
<comment type="subcellular location">
    <subcellularLocation>
        <location evidence="2">Chromosome</location>
        <location evidence="2">Telomere</location>
    </subcellularLocation>
    <subcellularLocation>
        <location evidence="1">Nucleus</location>
    </subcellularLocation>
</comment>
<dbReference type="GO" id="GO:0010521">
    <property type="term" value="F:telomerase inhibitor activity"/>
    <property type="evidence" value="ECO:0007669"/>
    <property type="project" value="TreeGrafter"/>
</dbReference>
<sequence length="506" mass="56652">MQQDQETNRRLVIRQRREEALKQLSATGGFPDSSASSGKQYPAPSPGPGANPVRIQHGSVGLPVLNIDNLLYFPLVTTLPANNTSACFNFIGIVLSISEIEISQNTGDLSRKLVVVDESTWKGTVYNKRSVTIQCFTNNKHENILGEAQPGDVIILRGIRVRLHNNALQYLGASLEYWSWEIVDGDRIKFSRSSKRAEHQLSIAEIEYCNNLKTWWQNIDQDDISTASNMKHKLIQELKQYTSGNGHYFDCTIEVIHIVIGHGNGPSCLYVTDYTHNTMARPETASWCPITLKDKILQIAMWDSAKGEATQMETGCFYSLKNVKIMACEGKMNEDKKIKKLDVDELERHPHLVSLLRRRKEAKSAAADSKYLLQDAGLDNPFQCTAEVLSISEKADKFYLYITDYTARSDLCTVFVSTALVIPDDMVIRVTMRDRMAISASSITSGDFVTLHNLCLTQLSNGKVHGVMEKGASIARLGPEMADYIELDQRKKGLRLIRRRGGGSKN</sequence>
<proteinExistence type="inferred from homology"/>
<evidence type="ECO:0000256" key="6">
    <source>
        <dbReference type="ARBA" id="ARBA00022895"/>
    </source>
</evidence>
<evidence type="ECO:0000256" key="9">
    <source>
        <dbReference type="SAM" id="MobiDB-lite"/>
    </source>
</evidence>
<feature type="domain" description="Telomeric single stranded DNA binding POT1/Cdc13" evidence="10">
    <location>
        <begin position="83"/>
        <end position="215"/>
    </location>
</feature>
<evidence type="ECO:0000256" key="4">
    <source>
        <dbReference type="ARBA" id="ARBA00015253"/>
    </source>
</evidence>
<dbReference type="SUPFAM" id="SSF50249">
    <property type="entry name" value="Nucleic acid-binding proteins"/>
    <property type="match status" value="2"/>
</dbReference>
<dbReference type="InterPro" id="IPR028389">
    <property type="entry name" value="POT1"/>
</dbReference>
<dbReference type="PANTHER" id="PTHR14513">
    <property type="entry name" value="PROTECTION OF TELOMERES 1"/>
    <property type="match status" value="1"/>
</dbReference>
<evidence type="ECO:0000259" key="11">
    <source>
        <dbReference type="Pfam" id="PF16686"/>
    </source>
</evidence>
<dbReference type="InterPro" id="IPR012340">
    <property type="entry name" value="NA-bd_OB-fold"/>
</dbReference>
<dbReference type="Proteomes" id="UP001385951">
    <property type="component" value="Unassembled WGS sequence"/>
</dbReference>
<keyword evidence="6" id="KW-0779">Telomere</keyword>
<keyword evidence="13" id="KW-1185">Reference proteome</keyword>
<organism evidence="12 13">
    <name type="scientific">Cerrena zonata</name>
    <dbReference type="NCBI Taxonomy" id="2478898"/>
    <lineage>
        <taxon>Eukaryota</taxon>
        <taxon>Fungi</taxon>
        <taxon>Dikarya</taxon>
        <taxon>Basidiomycota</taxon>
        <taxon>Agaricomycotina</taxon>
        <taxon>Agaricomycetes</taxon>
        <taxon>Polyporales</taxon>
        <taxon>Cerrenaceae</taxon>
        <taxon>Cerrena</taxon>
    </lineage>
</organism>
<dbReference type="InterPro" id="IPR032042">
    <property type="entry name" value="POT1PC"/>
</dbReference>
<keyword evidence="5" id="KW-0158">Chromosome</keyword>